<gene>
    <name evidence="1" type="ORF">B0A55_13088</name>
</gene>
<dbReference type="EMBL" id="NAJQ01000784">
    <property type="protein sequence ID" value="TKA64923.1"/>
    <property type="molecule type" value="Genomic_DNA"/>
</dbReference>
<keyword evidence="2" id="KW-1185">Reference proteome</keyword>
<evidence type="ECO:0000313" key="2">
    <source>
        <dbReference type="Proteomes" id="UP000309340"/>
    </source>
</evidence>
<dbReference type="Proteomes" id="UP000309340">
    <property type="component" value="Unassembled WGS sequence"/>
</dbReference>
<dbReference type="OrthoDB" id="432970at2759"/>
<name>A0A4U0WR36_9PEZI</name>
<dbReference type="AlphaFoldDB" id="A0A4U0WR36"/>
<sequence>MLTFTGQGKGPKEKISTYNAFRLARDDNSDLLIFVNALRHDKDSGAVSEQRFRVSA</sequence>
<proteinExistence type="predicted"/>
<evidence type="ECO:0000313" key="1">
    <source>
        <dbReference type="EMBL" id="TKA64923.1"/>
    </source>
</evidence>
<reference evidence="1 2" key="1">
    <citation type="submission" date="2017-03" db="EMBL/GenBank/DDBJ databases">
        <title>Genomes of endolithic fungi from Antarctica.</title>
        <authorList>
            <person name="Coleine C."/>
            <person name="Masonjones S."/>
            <person name="Stajich J.E."/>
        </authorList>
    </citation>
    <scope>NUCLEOTIDE SEQUENCE [LARGE SCALE GENOMIC DNA]</scope>
    <source>
        <strain evidence="1 2">CCFEE 5184</strain>
    </source>
</reference>
<protein>
    <submittedName>
        <fullName evidence="1">Uncharacterized protein</fullName>
    </submittedName>
</protein>
<organism evidence="1 2">
    <name type="scientific">Friedmanniomyces simplex</name>
    <dbReference type="NCBI Taxonomy" id="329884"/>
    <lineage>
        <taxon>Eukaryota</taxon>
        <taxon>Fungi</taxon>
        <taxon>Dikarya</taxon>
        <taxon>Ascomycota</taxon>
        <taxon>Pezizomycotina</taxon>
        <taxon>Dothideomycetes</taxon>
        <taxon>Dothideomycetidae</taxon>
        <taxon>Mycosphaerellales</taxon>
        <taxon>Teratosphaeriaceae</taxon>
        <taxon>Friedmanniomyces</taxon>
    </lineage>
</organism>
<accession>A0A4U0WR36</accession>
<comment type="caution">
    <text evidence="1">The sequence shown here is derived from an EMBL/GenBank/DDBJ whole genome shotgun (WGS) entry which is preliminary data.</text>
</comment>